<evidence type="ECO:0000256" key="12">
    <source>
        <dbReference type="ARBA" id="ARBA00023285"/>
    </source>
</evidence>
<feature type="binding site" evidence="15">
    <location>
        <position position="134"/>
    </location>
    <ligand>
        <name>Zn(2+)</name>
        <dbReference type="ChEBI" id="CHEBI:29105"/>
        <label>2</label>
    </ligand>
</feature>
<reference evidence="16 17" key="1">
    <citation type="submission" date="2018-02" db="EMBL/GenBank/DDBJ databases">
        <title>Insights into the biology of acidophilic members of the Acidiferrobacteraceae family derived from comparative genomic analyses.</title>
        <authorList>
            <person name="Issotta F."/>
            <person name="Thyssen C."/>
            <person name="Mena C."/>
            <person name="Moya A."/>
            <person name="Bellenberg S."/>
            <person name="Sproer C."/>
            <person name="Covarrubias P.C."/>
            <person name="Sand W."/>
            <person name="Quatrini R."/>
            <person name="Vera M."/>
        </authorList>
    </citation>
    <scope>NUCLEOTIDE SEQUENCE [LARGE SCALE GENOMIC DNA]</scope>
    <source>
        <strain evidence="17">m-1</strain>
    </source>
</reference>
<keyword evidence="8 15" id="KW-0378">Hydrolase</keyword>
<dbReference type="InterPro" id="IPR050072">
    <property type="entry name" value="Peptidase_M20A"/>
</dbReference>
<dbReference type="NCBIfam" id="TIGR01246">
    <property type="entry name" value="dapE_proteo"/>
    <property type="match status" value="1"/>
</dbReference>
<dbReference type="PANTHER" id="PTHR43808">
    <property type="entry name" value="ACETYLORNITHINE DEACETYLASE"/>
    <property type="match status" value="1"/>
</dbReference>
<dbReference type="Gene3D" id="3.40.630.10">
    <property type="entry name" value="Zn peptidases"/>
    <property type="match status" value="2"/>
</dbReference>
<comment type="pathway">
    <text evidence="1 15">Amino-acid biosynthesis; L-lysine biosynthesis via DAP pathway; LL-2,6-diaminopimelate from (S)-tetrahydrodipicolinate (succinylase route): step 3/3.</text>
</comment>
<dbReference type="GO" id="GO:0008777">
    <property type="term" value="F:acetylornithine deacetylase activity"/>
    <property type="evidence" value="ECO:0007669"/>
    <property type="project" value="TreeGrafter"/>
</dbReference>
<feature type="binding site" evidence="15">
    <location>
        <position position="99"/>
    </location>
    <ligand>
        <name>Zn(2+)</name>
        <dbReference type="ChEBI" id="CHEBI:29105"/>
        <label>1</label>
    </ligand>
</feature>
<feature type="binding site" evidence="15">
    <location>
        <position position="348"/>
    </location>
    <ligand>
        <name>Zn(2+)</name>
        <dbReference type="ChEBI" id="CHEBI:29105"/>
        <label>2</label>
    </ligand>
</feature>
<evidence type="ECO:0000256" key="1">
    <source>
        <dbReference type="ARBA" id="ARBA00005130"/>
    </source>
</evidence>
<dbReference type="GO" id="GO:0008270">
    <property type="term" value="F:zinc ion binding"/>
    <property type="evidence" value="ECO:0007669"/>
    <property type="project" value="UniProtKB-UniRule"/>
</dbReference>
<evidence type="ECO:0000256" key="13">
    <source>
        <dbReference type="ARBA" id="ARBA00031891"/>
    </source>
</evidence>
<dbReference type="GO" id="GO:0009014">
    <property type="term" value="F:succinyl-diaminopimelate desuccinylase activity"/>
    <property type="evidence" value="ECO:0007669"/>
    <property type="project" value="UniProtKB-UniRule"/>
</dbReference>
<evidence type="ECO:0000313" key="16">
    <source>
        <dbReference type="EMBL" id="RCN56256.1"/>
    </source>
</evidence>
<dbReference type="EMBL" id="PSYR01000002">
    <property type="protein sequence ID" value="RCN56256.1"/>
    <property type="molecule type" value="Genomic_DNA"/>
</dbReference>
<comment type="function">
    <text evidence="15">Catalyzes the hydrolysis of N-succinyl-L,L-diaminopimelic acid (SDAP), forming succinate and LL-2,6-diaminopimelate (DAP), an intermediate involved in the bacterial biosynthesis of lysine and meso-diaminopimelic acid, an essential component of bacterial cell walls.</text>
</comment>
<comment type="catalytic activity">
    <reaction evidence="14 15">
        <text>N-succinyl-(2S,6S)-2,6-diaminopimelate + H2O = (2S,6S)-2,6-diaminopimelate + succinate</text>
        <dbReference type="Rhea" id="RHEA:22608"/>
        <dbReference type="ChEBI" id="CHEBI:15377"/>
        <dbReference type="ChEBI" id="CHEBI:30031"/>
        <dbReference type="ChEBI" id="CHEBI:57609"/>
        <dbReference type="ChEBI" id="CHEBI:58087"/>
        <dbReference type="EC" id="3.5.1.18"/>
    </reaction>
</comment>
<proteinExistence type="inferred from homology"/>
<dbReference type="OrthoDB" id="9809784at2"/>
<evidence type="ECO:0000256" key="6">
    <source>
        <dbReference type="ARBA" id="ARBA00022605"/>
    </source>
</evidence>
<feature type="active site" evidence="15">
    <location>
        <position position="68"/>
    </location>
</feature>
<evidence type="ECO:0000256" key="15">
    <source>
        <dbReference type="HAMAP-Rule" id="MF_01690"/>
    </source>
</evidence>
<dbReference type="Pfam" id="PF01546">
    <property type="entry name" value="Peptidase_M20"/>
    <property type="match status" value="1"/>
</dbReference>
<organism evidence="16 17">
    <name type="scientific">Acidiferrobacter thiooxydans</name>
    <dbReference type="NCBI Taxonomy" id="163359"/>
    <lineage>
        <taxon>Bacteria</taxon>
        <taxon>Pseudomonadati</taxon>
        <taxon>Pseudomonadota</taxon>
        <taxon>Gammaproteobacteria</taxon>
        <taxon>Acidiferrobacterales</taxon>
        <taxon>Acidiferrobacteraceae</taxon>
        <taxon>Acidiferrobacter</taxon>
    </lineage>
</organism>
<protein>
    <recommendedName>
        <fullName evidence="5 15">Succinyl-diaminopimelate desuccinylase</fullName>
        <shortName evidence="15">SDAP desuccinylase</shortName>
        <ecNumber evidence="4 15">3.5.1.18</ecNumber>
    </recommendedName>
    <alternativeName>
        <fullName evidence="13 15">N-succinyl-LL-2,6-diaminoheptanedioate amidohydrolase</fullName>
    </alternativeName>
</protein>
<dbReference type="GO" id="GO:0009089">
    <property type="term" value="P:lysine biosynthetic process via diaminopimelate"/>
    <property type="evidence" value="ECO:0007669"/>
    <property type="project" value="UniProtKB-UniRule"/>
</dbReference>
<keyword evidence="11 15" id="KW-0457">Lysine biosynthesis</keyword>
<evidence type="ECO:0000256" key="5">
    <source>
        <dbReference type="ARBA" id="ARBA00022391"/>
    </source>
</evidence>
<sequence length="376" mass="39838">MDPTLALAMELIGRASVTPDDAGCQAHIAGLLQAAGFHTESLVFGEVTNLWARHGTAAPLVVFLGHTDVVPPGPSADWTTPPFVPTIRDGMLYGRGAADMKGAVAAFVQALIGFVGRHPRHPGSVGLLLTSDEEGPARDGTAQVLKTLAARGESITYCLVGEPSCQVALGDTVKHGRRGSLNGDLIIHGVQGHVAYPERADNPIARFAPALQALVSITWDEGSADFPPTRLQFSNIHAGTGADNVIPGTLQALFNLRYGPATPAPVLRARIEEVLAAHNLRYTLHWRLSGEPFLSHDGPLRAALAASIQAETGREPQYSTSGGTSDGRFVAPFGAQVLEFGPLNGSIHKVNEAVSVDDLVRLTRIYQGTLERIWAL</sequence>
<evidence type="ECO:0000256" key="3">
    <source>
        <dbReference type="ARBA" id="ARBA00011738"/>
    </source>
</evidence>
<evidence type="ECO:0000256" key="8">
    <source>
        <dbReference type="ARBA" id="ARBA00022801"/>
    </source>
</evidence>
<dbReference type="STRING" id="163359.A9R16_12000"/>
<name>A0A1C2G1S1_9GAMM</name>
<keyword evidence="12 15" id="KW-0170">Cobalt</keyword>
<dbReference type="NCBIfam" id="NF009557">
    <property type="entry name" value="PRK13009.1"/>
    <property type="match status" value="1"/>
</dbReference>
<evidence type="ECO:0000256" key="11">
    <source>
        <dbReference type="ARBA" id="ARBA00023154"/>
    </source>
</evidence>
<dbReference type="InterPro" id="IPR002933">
    <property type="entry name" value="Peptidase_M20"/>
</dbReference>
<dbReference type="InterPro" id="IPR011650">
    <property type="entry name" value="Peptidase_M20_dimer"/>
</dbReference>
<comment type="caution">
    <text evidence="16">The sequence shown here is derived from an EMBL/GenBank/DDBJ whole genome shotgun (WGS) entry which is preliminary data.</text>
</comment>
<comment type="cofactor">
    <cofactor evidence="15">
        <name>Zn(2+)</name>
        <dbReference type="ChEBI" id="CHEBI:29105"/>
    </cofactor>
    <cofactor evidence="15">
        <name>Co(2+)</name>
        <dbReference type="ChEBI" id="CHEBI:48828"/>
    </cofactor>
    <text evidence="15">Binds 2 Zn(2+) or Co(2+) ions per subunit.</text>
</comment>
<dbReference type="InterPro" id="IPR005941">
    <property type="entry name" value="DapE_proteobac"/>
</dbReference>
<dbReference type="EC" id="3.5.1.18" evidence="4 15"/>
<keyword evidence="7 15" id="KW-0479">Metal-binding</keyword>
<comment type="similarity">
    <text evidence="2 15">Belongs to the peptidase M20A family. DapE subfamily.</text>
</comment>
<evidence type="ECO:0000313" key="17">
    <source>
        <dbReference type="Proteomes" id="UP000253250"/>
    </source>
</evidence>
<evidence type="ECO:0000256" key="10">
    <source>
        <dbReference type="ARBA" id="ARBA00022915"/>
    </source>
</evidence>
<dbReference type="SUPFAM" id="SSF53187">
    <property type="entry name" value="Zn-dependent exopeptidases"/>
    <property type="match status" value="1"/>
</dbReference>
<feature type="binding site" evidence="15">
    <location>
        <position position="162"/>
    </location>
    <ligand>
        <name>Zn(2+)</name>
        <dbReference type="ChEBI" id="CHEBI:29105"/>
        <label>1</label>
    </ligand>
</feature>
<dbReference type="UniPathway" id="UPA00034">
    <property type="reaction ID" value="UER00021"/>
</dbReference>
<dbReference type="Pfam" id="PF07687">
    <property type="entry name" value="M20_dimer"/>
    <property type="match status" value="1"/>
</dbReference>
<dbReference type="PANTHER" id="PTHR43808:SF31">
    <property type="entry name" value="N-ACETYL-L-CITRULLINE DEACETYLASE"/>
    <property type="match status" value="1"/>
</dbReference>
<dbReference type="Proteomes" id="UP000253250">
    <property type="component" value="Unassembled WGS sequence"/>
</dbReference>
<comment type="subunit">
    <text evidence="3 15">Homodimer.</text>
</comment>
<evidence type="ECO:0000256" key="4">
    <source>
        <dbReference type="ARBA" id="ARBA00011921"/>
    </source>
</evidence>
<evidence type="ECO:0000256" key="7">
    <source>
        <dbReference type="ARBA" id="ARBA00022723"/>
    </source>
</evidence>
<evidence type="ECO:0000256" key="2">
    <source>
        <dbReference type="ARBA" id="ARBA00006746"/>
    </source>
</evidence>
<dbReference type="GO" id="GO:0006526">
    <property type="term" value="P:L-arginine biosynthetic process"/>
    <property type="evidence" value="ECO:0007669"/>
    <property type="project" value="TreeGrafter"/>
</dbReference>
<dbReference type="CDD" id="cd03891">
    <property type="entry name" value="M20_DapE_proteobac"/>
    <property type="match status" value="1"/>
</dbReference>
<feature type="binding site" evidence="15">
    <location>
        <position position="66"/>
    </location>
    <ligand>
        <name>Zn(2+)</name>
        <dbReference type="ChEBI" id="CHEBI:29105"/>
        <label>1</label>
    </ligand>
</feature>
<keyword evidence="9 15" id="KW-0862">Zinc</keyword>
<dbReference type="SUPFAM" id="SSF55031">
    <property type="entry name" value="Bacterial exopeptidase dimerisation domain"/>
    <property type="match status" value="1"/>
</dbReference>
<feature type="binding site" evidence="15">
    <location>
        <position position="99"/>
    </location>
    <ligand>
        <name>Zn(2+)</name>
        <dbReference type="ChEBI" id="CHEBI:29105"/>
        <label>2</label>
    </ligand>
</feature>
<evidence type="ECO:0000256" key="14">
    <source>
        <dbReference type="ARBA" id="ARBA00051301"/>
    </source>
</evidence>
<dbReference type="InterPro" id="IPR036264">
    <property type="entry name" value="Bact_exopeptidase_dim_dom"/>
</dbReference>
<keyword evidence="6 15" id="KW-0028">Amino-acid biosynthesis</keyword>
<accession>A0A1C2G1S1</accession>
<evidence type="ECO:0000256" key="9">
    <source>
        <dbReference type="ARBA" id="ARBA00022833"/>
    </source>
</evidence>
<keyword evidence="17" id="KW-1185">Reference proteome</keyword>
<dbReference type="AlphaFoldDB" id="A0A1C2G1S1"/>
<gene>
    <name evidence="15" type="primary">dapE</name>
    <name evidence="16" type="ORF">C4900_10455</name>
</gene>
<dbReference type="GO" id="GO:0019877">
    <property type="term" value="P:diaminopimelate biosynthetic process"/>
    <property type="evidence" value="ECO:0007669"/>
    <property type="project" value="UniProtKB-UniRule"/>
</dbReference>
<dbReference type="GO" id="GO:0050897">
    <property type="term" value="F:cobalt ion binding"/>
    <property type="evidence" value="ECO:0007669"/>
    <property type="project" value="UniProtKB-UniRule"/>
</dbReference>
<keyword evidence="10 15" id="KW-0220">Diaminopimelate biosynthesis</keyword>
<dbReference type="HAMAP" id="MF_01690">
    <property type="entry name" value="DapE"/>
    <property type="match status" value="1"/>
</dbReference>
<feature type="active site" description="Proton acceptor" evidence="15">
    <location>
        <position position="133"/>
    </location>
</feature>